<feature type="coiled-coil region" evidence="1">
    <location>
        <begin position="103"/>
        <end position="172"/>
    </location>
</feature>
<gene>
    <name evidence="3" type="ORF">NEQG_01690</name>
</gene>
<protein>
    <submittedName>
        <fullName evidence="3">Uncharacterized protein</fullName>
    </submittedName>
</protein>
<feature type="region of interest" description="Disordered" evidence="2">
    <location>
        <begin position="1"/>
        <end position="45"/>
    </location>
</feature>
<sequence length="444" mass="51562">MQGAKNRNRSVEDHSEERSTDVEEDIRKLMNQKSESVDKKKSSISIDQVETTISLLKQLAIQYDELEVFLNSYKSKESEELPTELLTELVKSSKISPTLCRMIESVTEEVKALQRENTLLKVSEKTVRERLDSNSGNQRSLKMEVKYLNQALADATKEIKRQKDDAAEGRKRILELEASLDAQKKIAKGLLRDKKVSNKETDIHEEEKQILQSIIKHKDEEVEKAKREKEEIFYEKQQLRREHEMMQIQYARLKQRADLKEKALYTCTAEMESLIKQMDKLSRSEMQKKERLEYLEINKKKKQHDSELAERQKTRRYEPITTPKVRAPSAKKHAVVKKPSVEKSLHPEVIPDESDTSEHSESVNESITDIPVSFSQAVDNASVSDVESVSSNKTTTSFKEMQRKTEEMSKKFRELENLLGEIKRSNDSELDKVEEKIDHKTRHA</sequence>
<feature type="compositionally biased region" description="Basic and acidic residues" evidence="2">
    <location>
        <begin position="424"/>
        <end position="438"/>
    </location>
</feature>
<feature type="compositionally biased region" description="Basic and acidic residues" evidence="2">
    <location>
        <begin position="301"/>
        <end position="318"/>
    </location>
</feature>
<dbReference type="OMA" id="ANERMGI"/>
<evidence type="ECO:0000256" key="2">
    <source>
        <dbReference type="SAM" id="MobiDB-lite"/>
    </source>
</evidence>
<dbReference type="OrthoDB" id="2195782at2759"/>
<feature type="compositionally biased region" description="Basic and acidic residues" evidence="2">
    <location>
        <begin position="9"/>
        <end position="28"/>
    </location>
</feature>
<dbReference type="InParanoid" id="I3EG99"/>
<evidence type="ECO:0000256" key="1">
    <source>
        <dbReference type="SAM" id="Coils"/>
    </source>
</evidence>
<proteinExistence type="predicted"/>
<keyword evidence="4" id="KW-1185">Reference proteome</keyword>
<dbReference type="VEuPathDB" id="MicrosporidiaDB:NEQG_01690"/>
<dbReference type="EMBL" id="GL870879">
    <property type="protein sequence ID" value="EIJ88246.1"/>
    <property type="molecule type" value="Genomic_DNA"/>
</dbReference>
<feature type="compositionally biased region" description="Polar residues" evidence="2">
    <location>
        <begin position="380"/>
        <end position="399"/>
    </location>
</feature>
<feature type="region of interest" description="Disordered" evidence="2">
    <location>
        <begin position="301"/>
        <end position="366"/>
    </location>
</feature>
<feature type="region of interest" description="Disordered" evidence="2">
    <location>
        <begin position="380"/>
        <end position="409"/>
    </location>
</feature>
<accession>I3EG99</accession>
<dbReference type="Proteomes" id="UP000002872">
    <property type="component" value="Unassembled WGS sequence"/>
</dbReference>
<dbReference type="AlphaFoldDB" id="I3EG99"/>
<keyword evidence="1" id="KW-0175">Coiled coil</keyword>
<evidence type="ECO:0000313" key="3">
    <source>
        <dbReference type="EMBL" id="EIJ88246.1"/>
    </source>
</evidence>
<reference evidence="3" key="1">
    <citation type="submission" date="2011-01" db="EMBL/GenBank/DDBJ databases">
        <title>The Genome Sequence of Nematocida parisii strain ERTm3.</title>
        <authorList>
            <consortium name="The Broad Institute Genome Sequencing Platform"/>
            <consortium name="The Broad Institute Genome Sequencing Center for Infectious Disease"/>
            <person name="Cuomo C."/>
            <person name="Troemel E."/>
            <person name="Young S.K."/>
            <person name="Zeng Q."/>
            <person name="Gargeya S."/>
            <person name="Fitzgerald M."/>
            <person name="Haas B."/>
            <person name="Abouelleil A."/>
            <person name="Alvarado L."/>
            <person name="Arachchi H.M."/>
            <person name="Berlin A."/>
            <person name="Chapman S.B."/>
            <person name="Gearin G."/>
            <person name="Goldberg J."/>
            <person name="Griggs A."/>
            <person name="Gujja S."/>
            <person name="Hansen M."/>
            <person name="Heiman D."/>
            <person name="Howarth C."/>
            <person name="Larimer J."/>
            <person name="Lui A."/>
            <person name="MacDonald P.J.P."/>
            <person name="McCowen C."/>
            <person name="Montmayeur A."/>
            <person name="Murphy C."/>
            <person name="Neiman D."/>
            <person name="Pearson M."/>
            <person name="Priest M."/>
            <person name="Roberts A."/>
            <person name="Saif S."/>
            <person name="Shea T."/>
            <person name="Sisk P."/>
            <person name="Stolte C."/>
            <person name="Sykes S."/>
            <person name="Wortman J."/>
            <person name="Nusbaum C."/>
            <person name="Birren B."/>
        </authorList>
    </citation>
    <scope>NUCLEOTIDE SEQUENCE</scope>
    <source>
        <strain evidence="3">ERTm3</strain>
    </source>
</reference>
<organism evidence="3 4">
    <name type="scientific">Nematocida parisii (strain ERTm3)</name>
    <name type="common">Nematode killer fungus</name>
    <dbReference type="NCBI Taxonomy" id="935791"/>
    <lineage>
        <taxon>Eukaryota</taxon>
        <taxon>Fungi</taxon>
        <taxon>Fungi incertae sedis</taxon>
        <taxon>Microsporidia</taxon>
        <taxon>Nematocida</taxon>
    </lineage>
</organism>
<feature type="compositionally biased region" description="Basic and acidic residues" evidence="2">
    <location>
        <begin position="400"/>
        <end position="409"/>
    </location>
</feature>
<name>I3EG99_NEMP3</name>
<evidence type="ECO:0000313" key="4">
    <source>
        <dbReference type="Proteomes" id="UP000002872"/>
    </source>
</evidence>
<dbReference type="HOGENOM" id="CLU_616903_0_0_1"/>
<feature type="coiled-coil region" evidence="1">
    <location>
        <begin position="208"/>
        <end position="291"/>
    </location>
</feature>
<feature type="region of interest" description="Disordered" evidence="2">
    <location>
        <begin position="424"/>
        <end position="444"/>
    </location>
</feature>